<dbReference type="Pfam" id="PF07729">
    <property type="entry name" value="FCD"/>
    <property type="match status" value="1"/>
</dbReference>
<comment type="caution">
    <text evidence="5">The sequence shown here is derived from an EMBL/GenBank/DDBJ whole genome shotgun (WGS) entry which is preliminary data.</text>
</comment>
<keyword evidence="3" id="KW-0804">Transcription</keyword>
<feature type="domain" description="HTH gntR-type" evidence="4">
    <location>
        <begin position="13"/>
        <end position="80"/>
    </location>
</feature>
<evidence type="ECO:0000256" key="3">
    <source>
        <dbReference type="ARBA" id="ARBA00023163"/>
    </source>
</evidence>
<protein>
    <submittedName>
        <fullName evidence="5">DNA-binding GntR family transcriptional regulator</fullName>
    </submittedName>
</protein>
<dbReference type="InterPro" id="IPR011711">
    <property type="entry name" value="GntR_C"/>
</dbReference>
<dbReference type="PROSITE" id="PS50949">
    <property type="entry name" value="HTH_GNTR"/>
    <property type="match status" value="1"/>
</dbReference>
<dbReference type="PANTHER" id="PTHR43537:SF24">
    <property type="entry name" value="GLUCONATE OPERON TRANSCRIPTIONAL REPRESSOR"/>
    <property type="match status" value="1"/>
</dbReference>
<name>A0A2T4Z9K4_9BACL</name>
<dbReference type="Gene3D" id="1.20.120.530">
    <property type="entry name" value="GntR ligand-binding domain-like"/>
    <property type="match status" value="1"/>
</dbReference>
<keyword evidence="1" id="KW-0805">Transcription regulation</keyword>
<dbReference type="SUPFAM" id="SSF48008">
    <property type="entry name" value="GntR ligand-binding domain-like"/>
    <property type="match status" value="1"/>
</dbReference>
<dbReference type="Pfam" id="PF00392">
    <property type="entry name" value="GntR"/>
    <property type="match status" value="1"/>
</dbReference>
<dbReference type="PRINTS" id="PR00035">
    <property type="entry name" value="HTHGNTR"/>
</dbReference>
<evidence type="ECO:0000256" key="1">
    <source>
        <dbReference type="ARBA" id="ARBA00023015"/>
    </source>
</evidence>
<evidence type="ECO:0000259" key="4">
    <source>
        <dbReference type="PROSITE" id="PS50949"/>
    </source>
</evidence>
<dbReference type="GO" id="GO:0003677">
    <property type="term" value="F:DNA binding"/>
    <property type="evidence" value="ECO:0007669"/>
    <property type="project" value="UniProtKB-KW"/>
</dbReference>
<dbReference type="Gene3D" id="1.10.10.10">
    <property type="entry name" value="Winged helix-like DNA-binding domain superfamily/Winged helix DNA-binding domain"/>
    <property type="match status" value="1"/>
</dbReference>
<dbReference type="AlphaFoldDB" id="A0A2T4Z9K4"/>
<dbReference type="RefSeq" id="WP_107725369.1">
    <property type="nucleotide sequence ID" value="NZ_PZZP01000001.1"/>
</dbReference>
<dbReference type="PANTHER" id="PTHR43537">
    <property type="entry name" value="TRANSCRIPTIONAL REGULATOR, GNTR FAMILY"/>
    <property type="match status" value="1"/>
</dbReference>
<dbReference type="SMART" id="SM00895">
    <property type="entry name" value="FCD"/>
    <property type="match status" value="1"/>
</dbReference>
<dbReference type="SMART" id="SM00345">
    <property type="entry name" value="HTH_GNTR"/>
    <property type="match status" value="1"/>
</dbReference>
<dbReference type="InterPro" id="IPR008920">
    <property type="entry name" value="TF_FadR/GntR_C"/>
</dbReference>
<evidence type="ECO:0000313" key="5">
    <source>
        <dbReference type="EMBL" id="PTM58576.1"/>
    </source>
</evidence>
<dbReference type="EMBL" id="PZZP01000001">
    <property type="protein sequence ID" value="PTM58576.1"/>
    <property type="molecule type" value="Genomic_DNA"/>
</dbReference>
<gene>
    <name evidence="5" type="ORF">C8J48_1161</name>
</gene>
<evidence type="ECO:0000313" key="6">
    <source>
        <dbReference type="Proteomes" id="UP000241639"/>
    </source>
</evidence>
<dbReference type="InterPro" id="IPR000524">
    <property type="entry name" value="Tscrpt_reg_HTH_GntR"/>
</dbReference>
<evidence type="ECO:0000256" key="2">
    <source>
        <dbReference type="ARBA" id="ARBA00023125"/>
    </source>
</evidence>
<dbReference type="OrthoDB" id="9781630at2"/>
<reference evidence="5 6" key="1">
    <citation type="submission" date="2018-04" db="EMBL/GenBank/DDBJ databases">
        <title>Genomic Encyclopedia of Archaeal and Bacterial Type Strains, Phase II (KMG-II): from individual species to whole genera.</title>
        <authorList>
            <person name="Goeker M."/>
        </authorList>
    </citation>
    <scope>NUCLEOTIDE SEQUENCE [LARGE SCALE GENOMIC DNA]</scope>
    <source>
        <strain evidence="5 6">DSM 45169</strain>
    </source>
</reference>
<dbReference type="CDD" id="cd07377">
    <property type="entry name" value="WHTH_GntR"/>
    <property type="match status" value="1"/>
</dbReference>
<keyword evidence="6" id="KW-1185">Reference proteome</keyword>
<dbReference type="InterPro" id="IPR036390">
    <property type="entry name" value="WH_DNA-bd_sf"/>
</dbReference>
<keyword evidence="2 5" id="KW-0238">DNA-binding</keyword>
<sequence length="230" mass="26340">MPIPNQSVQINRHSAKQQSLQYLQRWIVEGTLRPGEKLNDSLLAEALGVSRTPVREALQVLELQGFVEMRPGKETRVTPLNKEDVHQLYPPLAALEATAAELAAPQIEEKQIAKLEEINQQFAQALKKGLAFEAMEWDEAFHHVIVQSTANPYLEQFTSVLEKHTRRFKGLFLENPLLPSNPSVEEHNKIIHALRVRDAEQAHQMMKQNWLRPMKEILHRVETLDQEGAQ</sequence>
<organism evidence="5 6">
    <name type="scientific">Desmospora activa DSM 45169</name>
    <dbReference type="NCBI Taxonomy" id="1121389"/>
    <lineage>
        <taxon>Bacteria</taxon>
        <taxon>Bacillati</taxon>
        <taxon>Bacillota</taxon>
        <taxon>Bacilli</taxon>
        <taxon>Bacillales</taxon>
        <taxon>Thermoactinomycetaceae</taxon>
        <taxon>Desmospora</taxon>
    </lineage>
</organism>
<proteinExistence type="predicted"/>
<accession>A0A2T4Z9K4</accession>
<dbReference type="GO" id="GO:0003700">
    <property type="term" value="F:DNA-binding transcription factor activity"/>
    <property type="evidence" value="ECO:0007669"/>
    <property type="project" value="InterPro"/>
</dbReference>
<dbReference type="SUPFAM" id="SSF46785">
    <property type="entry name" value="Winged helix' DNA-binding domain"/>
    <property type="match status" value="1"/>
</dbReference>
<dbReference type="Proteomes" id="UP000241639">
    <property type="component" value="Unassembled WGS sequence"/>
</dbReference>
<dbReference type="InterPro" id="IPR036388">
    <property type="entry name" value="WH-like_DNA-bd_sf"/>
</dbReference>